<dbReference type="AlphaFoldDB" id="A0A8T3CQX8"/>
<evidence type="ECO:0000256" key="2">
    <source>
        <dbReference type="SAM" id="MobiDB-lite"/>
    </source>
</evidence>
<proteinExistence type="inferred from homology"/>
<gene>
    <name evidence="3" type="ORF">AGOR_G00211310</name>
</gene>
<dbReference type="OrthoDB" id="9924851at2759"/>
<reference evidence="3" key="1">
    <citation type="submission" date="2021-01" db="EMBL/GenBank/DDBJ databases">
        <authorList>
            <person name="Zahm M."/>
            <person name="Roques C."/>
            <person name="Cabau C."/>
            <person name="Klopp C."/>
            <person name="Donnadieu C."/>
            <person name="Jouanno E."/>
            <person name="Lampietro C."/>
            <person name="Louis A."/>
            <person name="Herpin A."/>
            <person name="Echchiki A."/>
            <person name="Berthelot C."/>
            <person name="Parey E."/>
            <person name="Roest-Crollius H."/>
            <person name="Braasch I."/>
            <person name="Postlethwait J."/>
            <person name="Bobe J."/>
            <person name="Montfort J."/>
            <person name="Bouchez O."/>
            <person name="Begum T."/>
            <person name="Mejri S."/>
            <person name="Adams A."/>
            <person name="Chen W.-J."/>
            <person name="Guiguen Y."/>
        </authorList>
    </citation>
    <scope>NUCLEOTIDE SEQUENCE</scope>
    <source>
        <tissue evidence="3">Blood</tissue>
    </source>
</reference>
<dbReference type="Pfam" id="PF15321">
    <property type="entry name" value="ATAD4"/>
    <property type="match status" value="1"/>
</dbReference>
<keyword evidence="4" id="KW-1185">Reference proteome</keyword>
<evidence type="ECO:0000256" key="1">
    <source>
        <dbReference type="ARBA" id="ARBA00010096"/>
    </source>
</evidence>
<dbReference type="PANTHER" id="PTHR14581:SF4">
    <property type="entry name" value="PROLINE-RICH PROTEIN 15"/>
    <property type="match status" value="1"/>
</dbReference>
<organism evidence="3 4">
    <name type="scientific">Albula goreensis</name>
    <dbReference type="NCBI Taxonomy" id="1534307"/>
    <lineage>
        <taxon>Eukaryota</taxon>
        <taxon>Metazoa</taxon>
        <taxon>Chordata</taxon>
        <taxon>Craniata</taxon>
        <taxon>Vertebrata</taxon>
        <taxon>Euteleostomi</taxon>
        <taxon>Actinopterygii</taxon>
        <taxon>Neopterygii</taxon>
        <taxon>Teleostei</taxon>
        <taxon>Albuliformes</taxon>
        <taxon>Albulidae</taxon>
        <taxon>Albula</taxon>
    </lineage>
</organism>
<comment type="similarity">
    <text evidence="1">Belongs to the PRR15 family.</text>
</comment>
<name>A0A8T3CQX8_9TELE</name>
<feature type="compositionally biased region" description="Polar residues" evidence="2">
    <location>
        <begin position="34"/>
        <end position="53"/>
    </location>
</feature>
<accession>A0A8T3CQX8</accession>
<protein>
    <submittedName>
        <fullName evidence="3">Uncharacterized protein</fullName>
    </submittedName>
</protein>
<feature type="region of interest" description="Disordered" evidence="2">
    <location>
        <begin position="34"/>
        <end position="54"/>
    </location>
</feature>
<comment type="caution">
    <text evidence="3">The sequence shown here is derived from an EMBL/GenBank/DDBJ whole genome shotgun (WGS) entry which is preliminary data.</text>
</comment>
<sequence length="113" mass="12990">MILGTGDIRDKLHQVIYNQDLRAKWPTELLDTTTISTNSKPATESPNNSQLITDETYDDSQFEPAFNERTCRRNLKISRSGRFKEKRRIRATLPENNNFYEGKDAAAAQEGLR</sequence>
<dbReference type="PANTHER" id="PTHR14581">
    <property type="match status" value="1"/>
</dbReference>
<dbReference type="EMBL" id="JAERUA010000020">
    <property type="protein sequence ID" value="KAI1886177.1"/>
    <property type="molecule type" value="Genomic_DNA"/>
</dbReference>
<dbReference type="InterPro" id="IPR028237">
    <property type="entry name" value="PRR15"/>
</dbReference>
<evidence type="ECO:0000313" key="4">
    <source>
        <dbReference type="Proteomes" id="UP000829720"/>
    </source>
</evidence>
<dbReference type="Proteomes" id="UP000829720">
    <property type="component" value="Unassembled WGS sequence"/>
</dbReference>
<evidence type="ECO:0000313" key="3">
    <source>
        <dbReference type="EMBL" id="KAI1886177.1"/>
    </source>
</evidence>